<gene>
    <name evidence="6" type="ORF">CFX1CAM_0143</name>
</gene>
<protein>
    <recommendedName>
        <fullName evidence="8">Cytochrome c-type biogenesis protein CcmE</fullName>
    </recommendedName>
</protein>
<dbReference type="GO" id="GO:0017004">
    <property type="term" value="P:cytochrome complex assembly"/>
    <property type="evidence" value="ECO:0007669"/>
    <property type="project" value="UniProtKB-KW"/>
</dbReference>
<evidence type="ECO:0000313" key="6">
    <source>
        <dbReference type="EMBL" id="SMX53209.1"/>
    </source>
</evidence>
<evidence type="ECO:0000256" key="4">
    <source>
        <dbReference type="ARBA" id="ARBA00023136"/>
    </source>
</evidence>
<feature type="transmembrane region" description="Helical" evidence="5">
    <location>
        <begin position="12"/>
        <end position="32"/>
    </location>
</feature>
<dbReference type="GO" id="GO:0005886">
    <property type="term" value="C:plasma membrane"/>
    <property type="evidence" value="ECO:0007669"/>
    <property type="project" value="InterPro"/>
</dbReference>
<evidence type="ECO:0000256" key="2">
    <source>
        <dbReference type="ARBA" id="ARBA00022617"/>
    </source>
</evidence>
<evidence type="ECO:0000256" key="5">
    <source>
        <dbReference type="SAM" id="Phobius"/>
    </source>
</evidence>
<dbReference type="AlphaFoldDB" id="A0A1Y6K3N5"/>
<dbReference type="Gene3D" id="2.40.50.140">
    <property type="entry name" value="Nucleic acid-binding proteins"/>
    <property type="match status" value="1"/>
</dbReference>
<dbReference type="Proteomes" id="UP000195514">
    <property type="component" value="Chromosome I"/>
</dbReference>
<dbReference type="KEGG" id="abat:CFX1CAM_0143"/>
<dbReference type="OrthoDB" id="9794828at2"/>
<keyword evidence="3" id="KW-0201">Cytochrome c-type biogenesis</keyword>
<keyword evidence="5" id="KW-0812">Transmembrane</keyword>
<evidence type="ECO:0008006" key="8">
    <source>
        <dbReference type="Google" id="ProtNLM"/>
    </source>
</evidence>
<proteinExistence type="predicted"/>
<dbReference type="InterPro" id="IPR036127">
    <property type="entry name" value="CcmE-like_sf"/>
</dbReference>
<keyword evidence="2" id="KW-0408">Iron</keyword>
<dbReference type="RefSeq" id="WP_087861161.1">
    <property type="nucleotide sequence ID" value="NZ_LT859958.1"/>
</dbReference>
<keyword evidence="2" id="KW-0479">Metal-binding</keyword>
<dbReference type="SUPFAM" id="SSF82093">
    <property type="entry name" value="Heme chaperone CcmE"/>
    <property type="match status" value="2"/>
</dbReference>
<evidence type="ECO:0000256" key="1">
    <source>
        <dbReference type="ARBA" id="ARBA00004370"/>
    </source>
</evidence>
<keyword evidence="2" id="KW-0349">Heme</keyword>
<evidence type="ECO:0000256" key="3">
    <source>
        <dbReference type="ARBA" id="ARBA00022748"/>
    </source>
</evidence>
<keyword evidence="5" id="KW-1133">Transmembrane helix</keyword>
<dbReference type="InterPro" id="IPR012340">
    <property type="entry name" value="NA-bd_OB-fold"/>
</dbReference>
<dbReference type="Pfam" id="PF03100">
    <property type="entry name" value="CcmE"/>
    <property type="match status" value="1"/>
</dbReference>
<comment type="subcellular location">
    <subcellularLocation>
        <location evidence="1">Membrane</location>
    </subcellularLocation>
</comment>
<keyword evidence="7" id="KW-1185">Reference proteome</keyword>
<dbReference type="GO" id="GO:0017003">
    <property type="term" value="P:protein-heme linkage"/>
    <property type="evidence" value="ECO:0007669"/>
    <property type="project" value="InterPro"/>
</dbReference>
<dbReference type="InterPro" id="IPR004329">
    <property type="entry name" value="CcmE"/>
</dbReference>
<evidence type="ECO:0000313" key="7">
    <source>
        <dbReference type="Proteomes" id="UP000195514"/>
    </source>
</evidence>
<sequence length="169" mass="18236">MKKSGSAGSQNNRIKFIIGGGLFLVAVILMVISATKATSEFFMTVKEVLEAEDDLQGQNLRVSGAVIGDSIAYDAKTGELRFVIAHIPADKDLVKGDSGLSEVLQQAVNDPNNPRLSVYYRGSPPDMLRDEAQAILTGALNPEGVFIAEELLLKCPSKYEEALPDPVER</sequence>
<reference evidence="7" key="1">
    <citation type="submission" date="2017-05" db="EMBL/GenBank/DDBJ databases">
        <authorList>
            <person name="Kirkegaard R."/>
            <person name="Mcilroy J S."/>
        </authorList>
    </citation>
    <scope>NUCLEOTIDE SEQUENCE [LARGE SCALE GENOMIC DNA]</scope>
</reference>
<organism evidence="6 7">
    <name type="scientific">Candidatus Brevifilum fermentans</name>
    <dbReference type="NCBI Taxonomy" id="1986204"/>
    <lineage>
        <taxon>Bacteria</taxon>
        <taxon>Bacillati</taxon>
        <taxon>Chloroflexota</taxon>
        <taxon>Anaerolineae</taxon>
        <taxon>Anaerolineales</taxon>
        <taxon>Anaerolineaceae</taxon>
        <taxon>Candidatus Brevifilum</taxon>
    </lineage>
</organism>
<name>A0A1Y6K3N5_9CHLR</name>
<dbReference type="GO" id="GO:0020037">
    <property type="term" value="F:heme binding"/>
    <property type="evidence" value="ECO:0007669"/>
    <property type="project" value="InterPro"/>
</dbReference>
<accession>A0A1Y6K3N5</accession>
<dbReference type="EMBL" id="LT859958">
    <property type="protein sequence ID" value="SMX53209.1"/>
    <property type="molecule type" value="Genomic_DNA"/>
</dbReference>
<keyword evidence="4 5" id="KW-0472">Membrane</keyword>